<sequence>MPHHPPVLYQIHTSWYGSFVERFGRVFLLSACTFFVTCSQDRSFV</sequence>
<gene>
    <name evidence="1" type="ORF">PCON_08792</name>
</gene>
<evidence type="ECO:0000313" key="2">
    <source>
        <dbReference type="Proteomes" id="UP000018144"/>
    </source>
</evidence>
<organism evidence="1 2">
    <name type="scientific">Pyronema omphalodes (strain CBS 100304)</name>
    <name type="common">Pyronema confluens</name>
    <dbReference type="NCBI Taxonomy" id="1076935"/>
    <lineage>
        <taxon>Eukaryota</taxon>
        <taxon>Fungi</taxon>
        <taxon>Dikarya</taxon>
        <taxon>Ascomycota</taxon>
        <taxon>Pezizomycotina</taxon>
        <taxon>Pezizomycetes</taxon>
        <taxon>Pezizales</taxon>
        <taxon>Pyronemataceae</taxon>
        <taxon>Pyronema</taxon>
    </lineage>
</organism>
<reference evidence="1 2" key="1">
    <citation type="journal article" date="2013" name="PLoS Genet.">
        <title>The genome and development-dependent transcriptomes of Pyronema confluens: a window into fungal evolution.</title>
        <authorList>
            <person name="Traeger S."/>
            <person name="Altegoer F."/>
            <person name="Freitag M."/>
            <person name="Gabaldon T."/>
            <person name="Kempken F."/>
            <person name="Kumar A."/>
            <person name="Marcet-Houben M."/>
            <person name="Poggeler S."/>
            <person name="Stajich J.E."/>
            <person name="Nowrousian M."/>
        </authorList>
    </citation>
    <scope>NUCLEOTIDE SEQUENCE [LARGE SCALE GENOMIC DNA]</scope>
    <source>
        <strain evidence="2">CBS 100304</strain>
        <tissue evidence="1">Vegetative mycelium</tissue>
    </source>
</reference>
<dbReference type="EMBL" id="HF935442">
    <property type="protein sequence ID" value="CCX30593.1"/>
    <property type="molecule type" value="Genomic_DNA"/>
</dbReference>
<name>U4LFD2_PYROM</name>
<evidence type="ECO:0000313" key="1">
    <source>
        <dbReference type="EMBL" id="CCX30593.1"/>
    </source>
</evidence>
<dbReference type="AlphaFoldDB" id="U4LFD2"/>
<accession>U4LFD2</accession>
<protein>
    <submittedName>
        <fullName evidence="1">Uncharacterized protein</fullName>
    </submittedName>
</protein>
<dbReference type="Proteomes" id="UP000018144">
    <property type="component" value="Unassembled WGS sequence"/>
</dbReference>
<proteinExistence type="predicted"/>
<keyword evidence="2" id="KW-1185">Reference proteome</keyword>